<gene>
    <name evidence="6" type="ORF">CHC_T00003751001</name>
</gene>
<dbReference type="SUPFAM" id="SSF52833">
    <property type="entry name" value="Thioredoxin-like"/>
    <property type="match status" value="1"/>
</dbReference>
<keyword evidence="5" id="KW-0812">Transmembrane</keyword>
<dbReference type="EMBL" id="HG001739">
    <property type="protein sequence ID" value="CDF35643.1"/>
    <property type="molecule type" value="Genomic_DNA"/>
</dbReference>
<keyword evidence="5" id="KW-1133">Transmembrane helix</keyword>
<dbReference type="KEGG" id="ccp:CHC_T00003751001"/>
<proteinExistence type="inferred from homology"/>
<dbReference type="PRINTS" id="PR01011">
    <property type="entry name" value="GLUTPROXDASE"/>
</dbReference>
<reference evidence="7" key="1">
    <citation type="journal article" date="2013" name="Proc. Natl. Acad. Sci. U.S.A.">
        <title>Genome structure and metabolic features in the red seaweed Chondrus crispus shed light on evolution of the Archaeplastida.</title>
        <authorList>
            <person name="Collen J."/>
            <person name="Porcel B."/>
            <person name="Carre W."/>
            <person name="Ball S.G."/>
            <person name="Chaparro C."/>
            <person name="Tonon T."/>
            <person name="Barbeyron T."/>
            <person name="Michel G."/>
            <person name="Noel B."/>
            <person name="Valentin K."/>
            <person name="Elias M."/>
            <person name="Artiguenave F."/>
            <person name="Arun A."/>
            <person name="Aury J.M."/>
            <person name="Barbosa-Neto J.F."/>
            <person name="Bothwell J.H."/>
            <person name="Bouget F.Y."/>
            <person name="Brillet L."/>
            <person name="Cabello-Hurtado F."/>
            <person name="Capella-Gutierrez S."/>
            <person name="Charrier B."/>
            <person name="Cladiere L."/>
            <person name="Cock J.M."/>
            <person name="Coelho S.M."/>
            <person name="Colleoni C."/>
            <person name="Czjzek M."/>
            <person name="Da Silva C."/>
            <person name="Delage L."/>
            <person name="Denoeud F."/>
            <person name="Deschamps P."/>
            <person name="Dittami S.M."/>
            <person name="Gabaldon T."/>
            <person name="Gachon C.M."/>
            <person name="Groisillier A."/>
            <person name="Herve C."/>
            <person name="Jabbari K."/>
            <person name="Katinka M."/>
            <person name="Kloareg B."/>
            <person name="Kowalczyk N."/>
            <person name="Labadie K."/>
            <person name="Leblanc C."/>
            <person name="Lopez P.J."/>
            <person name="McLachlan D.H."/>
            <person name="Meslet-Cladiere L."/>
            <person name="Moustafa A."/>
            <person name="Nehr Z."/>
            <person name="Nyvall Collen P."/>
            <person name="Panaud O."/>
            <person name="Partensky F."/>
            <person name="Poulain J."/>
            <person name="Rensing S.A."/>
            <person name="Rousvoal S."/>
            <person name="Samson G."/>
            <person name="Symeonidi A."/>
            <person name="Weissenbach J."/>
            <person name="Zambounis A."/>
            <person name="Wincker P."/>
            <person name="Boyen C."/>
        </authorList>
    </citation>
    <scope>NUCLEOTIDE SEQUENCE [LARGE SCALE GENOMIC DNA]</scope>
    <source>
        <strain evidence="7">cv. Stackhouse</strain>
    </source>
</reference>
<protein>
    <recommendedName>
        <fullName evidence="4">Glutathione peroxidase</fullName>
    </recommendedName>
</protein>
<dbReference type="OMA" id="HVIYDFQ"/>
<evidence type="ECO:0000256" key="5">
    <source>
        <dbReference type="SAM" id="Phobius"/>
    </source>
</evidence>
<keyword evidence="2 4" id="KW-0575">Peroxidase</keyword>
<comment type="similarity">
    <text evidence="1 4">Belongs to the glutathione peroxidase family.</text>
</comment>
<keyword evidence="7" id="KW-1185">Reference proteome</keyword>
<keyword evidence="3 4" id="KW-0560">Oxidoreductase</keyword>
<sequence>MSERAVSKVKSVFAFGAFFYAPSFLSLRVGLPESGCVRRSTAKRQSASRRPPAPSPRFHASVTRRTFLAATLSLPAVLLPELVTAKTSVKSAYSIVTSKDGAPLALDKFSGKVTLFVNVATYCALTPQYEGLVSLFEKFQARGFEIIASPCDQFGHQEPGSNDEICKFAKEKFGARFLLLDKLNVNDGPGGVAPLYQFLRDTSPENPGQRVGWNFEKFLVGSDGRVLRRYKPGVLPEQIDEDIGWALQHLGQDLPPKKKPSLGVT</sequence>
<dbReference type="CDD" id="cd00340">
    <property type="entry name" value="GSH_Peroxidase"/>
    <property type="match status" value="1"/>
</dbReference>
<dbReference type="PANTHER" id="PTHR11592">
    <property type="entry name" value="GLUTATHIONE PEROXIDASE"/>
    <property type="match status" value="1"/>
</dbReference>
<evidence type="ECO:0000256" key="1">
    <source>
        <dbReference type="ARBA" id="ARBA00006926"/>
    </source>
</evidence>
<dbReference type="PROSITE" id="PS51355">
    <property type="entry name" value="GLUTATHIONE_PEROXID_3"/>
    <property type="match status" value="1"/>
</dbReference>
<name>R7QCZ5_CHOCR</name>
<dbReference type="Gramene" id="CDF35643">
    <property type="protein sequence ID" value="CDF35643"/>
    <property type="gene ID" value="CHC_T00003751001"/>
</dbReference>
<dbReference type="PhylomeDB" id="R7QCZ5"/>
<evidence type="ECO:0000256" key="2">
    <source>
        <dbReference type="ARBA" id="ARBA00022559"/>
    </source>
</evidence>
<dbReference type="InterPro" id="IPR036249">
    <property type="entry name" value="Thioredoxin-like_sf"/>
</dbReference>
<feature type="transmembrane region" description="Helical" evidence="5">
    <location>
        <begin position="12"/>
        <end position="31"/>
    </location>
</feature>
<dbReference type="Proteomes" id="UP000012073">
    <property type="component" value="Unassembled WGS sequence"/>
</dbReference>
<dbReference type="PANTHER" id="PTHR11592:SF78">
    <property type="entry name" value="GLUTATHIONE PEROXIDASE"/>
    <property type="match status" value="1"/>
</dbReference>
<dbReference type="GO" id="GO:0034599">
    <property type="term" value="P:cellular response to oxidative stress"/>
    <property type="evidence" value="ECO:0007669"/>
    <property type="project" value="TreeGrafter"/>
</dbReference>
<evidence type="ECO:0000256" key="3">
    <source>
        <dbReference type="ARBA" id="ARBA00023002"/>
    </source>
</evidence>
<dbReference type="GO" id="GO:0004601">
    <property type="term" value="F:peroxidase activity"/>
    <property type="evidence" value="ECO:0007669"/>
    <property type="project" value="UniProtKB-KW"/>
</dbReference>
<dbReference type="Pfam" id="PF00255">
    <property type="entry name" value="GSHPx"/>
    <property type="match status" value="1"/>
</dbReference>
<organism evidence="6 7">
    <name type="scientific">Chondrus crispus</name>
    <name type="common">Carrageen Irish moss</name>
    <name type="synonym">Polymorpha crispa</name>
    <dbReference type="NCBI Taxonomy" id="2769"/>
    <lineage>
        <taxon>Eukaryota</taxon>
        <taxon>Rhodophyta</taxon>
        <taxon>Florideophyceae</taxon>
        <taxon>Rhodymeniophycidae</taxon>
        <taxon>Gigartinales</taxon>
        <taxon>Gigartinaceae</taxon>
        <taxon>Chondrus</taxon>
    </lineage>
</organism>
<evidence type="ECO:0000256" key="4">
    <source>
        <dbReference type="RuleBase" id="RU000499"/>
    </source>
</evidence>
<dbReference type="RefSeq" id="XP_005715462.1">
    <property type="nucleotide sequence ID" value="XM_005715405.1"/>
</dbReference>
<dbReference type="GeneID" id="17323179"/>
<dbReference type="AlphaFoldDB" id="R7QCZ5"/>
<evidence type="ECO:0000313" key="7">
    <source>
        <dbReference type="Proteomes" id="UP000012073"/>
    </source>
</evidence>
<dbReference type="STRING" id="2769.R7QCZ5"/>
<dbReference type="InterPro" id="IPR000889">
    <property type="entry name" value="Glutathione_peroxidase"/>
</dbReference>
<dbReference type="OrthoDB" id="446890at2759"/>
<dbReference type="Gene3D" id="3.40.30.10">
    <property type="entry name" value="Glutaredoxin"/>
    <property type="match status" value="1"/>
</dbReference>
<evidence type="ECO:0000313" key="6">
    <source>
        <dbReference type="EMBL" id="CDF35643.1"/>
    </source>
</evidence>
<accession>R7QCZ5</accession>
<keyword evidence="5" id="KW-0472">Membrane</keyword>